<keyword evidence="3" id="KW-1185">Reference proteome</keyword>
<dbReference type="Proteomes" id="UP000005741">
    <property type="component" value="Chromosome"/>
</dbReference>
<dbReference type="EMBL" id="CM001436">
    <property type="protein sequence ID" value="EHQ36972.1"/>
    <property type="molecule type" value="Genomic_DNA"/>
</dbReference>
<keyword evidence="1" id="KW-0812">Transmembrane</keyword>
<gene>
    <name evidence="2" type="ORF">Metlim_2939</name>
</gene>
<evidence type="ECO:0000256" key="1">
    <source>
        <dbReference type="SAM" id="Phobius"/>
    </source>
</evidence>
<organism evidence="2 3">
    <name type="scientific">Methanoplanus limicola DSM 2279</name>
    <dbReference type="NCBI Taxonomy" id="937775"/>
    <lineage>
        <taxon>Archaea</taxon>
        <taxon>Methanobacteriati</taxon>
        <taxon>Methanobacteriota</taxon>
        <taxon>Stenosarchaea group</taxon>
        <taxon>Methanomicrobia</taxon>
        <taxon>Methanomicrobiales</taxon>
        <taxon>Methanomicrobiaceae</taxon>
        <taxon>Methanoplanus</taxon>
    </lineage>
</organism>
<evidence type="ECO:0000313" key="2">
    <source>
        <dbReference type="EMBL" id="EHQ36972.1"/>
    </source>
</evidence>
<evidence type="ECO:0000313" key="3">
    <source>
        <dbReference type="Proteomes" id="UP000005741"/>
    </source>
</evidence>
<keyword evidence="1" id="KW-0472">Membrane</keyword>
<reference evidence="2 3" key="1">
    <citation type="submission" date="2011-10" db="EMBL/GenBank/DDBJ databases">
        <title>The Improved High-Quality Draft genome of Methanoplanus limicola DSM 2279.</title>
        <authorList>
            <consortium name="US DOE Joint Genome Institute (JGI-PGF)"/>
            <person name="Lucas S."/>
            <person name="Copeland A."/>
            <person name="Lapidus A."/>
            <person name="Glavina del Rio T."/>
            <person name="Dalin E."/>
            <person name="Tice H."/>
            <person name="Bruce D."/>
            <person name="Goodwin L."/>
            <person name="Pitluck S."/>
            <person name="Peters L."/>
            <person name="Mikhailova N."/>
            <person name="Lu M."/>
            <person name="Kyrpides N."/>
            <person name="Mavromatis K."/>
            <person name="Ivanova N."/>
            <person name="Markowitz V."/>
            <person name="Cheng J.-F."/>
            <person name="Hugenholtz P."/>
            <person name="Woyke T."/>
            <person name="Wu D."/>
            <person name="Wirth R."/>
            <person name="Brambilla E.-M."/>
            <person name="Klenk H.-P."/>
            <person name="Eisen J.A."/>
        </authorList>
    </citation>
    <scope>NUCLEOTIDE SEQUENCE [LARGE SCALE GENOMIC DNA]</scope>
    <source>
        <strain evidence="2 3">DSM 2279</strain>
    </source>
</reference>
<feature type="transmembrane region" description="Helical" evidence="1">
    <location>
        <begin position="20"/>
        <end position="43"/>
    </location>
</feature>
<name>H1YY37_9EURY</name>
<proteinExistence type="predicted"/>
<keyword evidence="1" id="KW-1133">Transmembrane helix</keyword>
<protein>
    <submittedName>
        <fullName evidence="2">Uncharacterized protein</fullName>
    </submittedName>
</protein>
<dbReference type="AlphaFoldDB" id="H1YY37"/>
<sequence>MNTKFNRQISLMRQRRRFPVIFQFILPVILLCMIIILPAQALYAEATEEQLEVMNEIEGADITIGEYLQKTWPEFYDELSCDQKTRVDRWKRGWPKDSVIIEENSRNWHSQNITSYSTALNINLKWEDERSNLSLMVYSPKGDIFGPFYDDIDGVSNGQIYFYIRKDDGLPFGEWWYAVEGEKVNGTQKYCI</sequence>
<dbReference type="InParanoid" id="H1YY37"/>
<dbReference type="HOGENOM" id="CLU_1182892_0_0_2"/>
<dbReference type="STRING" id="937775.Metlim_2939"/>
<accession>H1YY37</accession>